<dbReference type="EnsemblPlants" id="AVESA.00010b.r2.2AG0257950.1">
    <property type="protein sequence ID" value="AVESA.00010b.r2.2AG0257950.1.CDS"/>
    <property type="gene ID" value="AVESA.00010b.r2.2AG0257950"/>
</dbReference>
<accession>A0ACD5UII4</accession>
<keyword evidence="2" id="KW-1185">Reference proteome</keyword>
<evidence type="ECO:0000313" key="1">
    <source>
        <dbReference type="EnsemblPlants" id="AVESA.00010b.r2.2AG0257950.1.CDS"/>
    </source>
</evidence>
<organism evidence="1 2">
    <name type="scientific">Avena sativa</name>
    <name type="common">Oat</name>
    <dbReference type="NCBI Taxonomy" id="4498"/>
    <lineage>
        <taxon>Eukaryota</taxon>
        <taxon>Viridiplantae</taxon>
        <taxon>Streptophyta</taxon>
        <taxon>Embryophyta</taxon>
        <taxon>Tracheophyta</taxon>
        <taxon>Spermatophyta</taxon>
        <taxon>Magnoliopsida</taxon>
        <taxon>Liliopsida</taxon>
        <taxon>Poales</taxon>
        <taxon>Poaceae</taxon>
        <taxon>BOP clade</taxon>
        <taxon>Pooideae</taxon>
        <taxon>Poodae</taxon>
        <taxon>Poeae</taxon>
        <taxon>Poeae Chloroplast Group 1 (Aveneae type)</taxon>
        <taxon>Aveninae</taxon>
        <taxon>Avena</taxon>
    </lineage>
</organism>
<proteinExistence type="predicted"/>
<dbReference type="Proteomes" id="UP001732700">
    <property type="component" value="Chromosome 2A"/>
</dbReference>
<evidence type="ECO:0000313" key="2">
    <source>
        <dbReference type="Proteomes" id="UP001732700"/>
    </source>
</evidence>
<name>A0ACD5UII4_AVESA</name>
<reference evidence="1" key="2">
    <citation type="submission" date="2025-09" db="UniProtKB">
        <authorList>
            <consortium name="EnsemblPlants"/>
        </authorList>
    </citation>
    <scope>IDENTIFICATION</scope>
</reference>
<sequence length="426" mass="46086">MMSGRMNAAASDDYPFAAMQQQQQQPPPPHQPYLGFEHAGMGVGQRGHQAGAMMYDNFDFAAAAAAFGQFQQEAPHHHHHGMLALPPPPPGGAGGLMAPPPMPHGMQLQMPPLPMPMHGAEMYPALGMVKREGGGGTDAGRIGLNLGRRTYFSPGDMMAVDRMLMRSRLGGVFGLGFGGAHHQPPRCQAEGCKADLSGAKHYHRRHKVCEYHAKASLVAAGGKQQRFCQQCSRFHVLTEFDEAKRSCRKRLAEHNRRRRKPAASNNTAGSKDSAPPSKKHNAGAVSSSYTADNNNFSVAKSTISSNTSAISCLQQQDQSKVARPTALTLGAPPPLGKEDYQLNDLHLQAQADHHHRHQEQQHFITSLLHNSSNNNILSCSSVCSSVLPAVANGEVSDQNNDNDNNNDCGGNNNNNGNMHLFEVDFM</sequence>
<reference evidence="1" key="1">
    <citation type="submission" date="2021-05" db="EMBL/GenBank/DDBJ databases">
        <authorList>
            <person name="Scholz U."/>
            <person name="Mascher M."/>
            <person name="Fiebig A."/>
        </authorList>
    </citation>
    <scope>NUCLEOTIDE SEQUENCE [LARGE SCALE GENOMIC DNA]</scope>
</reference>
<protein>
    <submittedName>
        <fullName evidence="1">Uncharacterized protein</fullName>
    </submittedName>
</protein>